<protein>
    <submittedName>
        <fullName evidence="1">Uncharacterized protein</fullName>
    </submittedName>
</protein>
<dbReference type="EMBL" id="WMBA01000025">
    <property type="protein sequence ID" value="MTD55714.1"/>
    <property type="molecule type" value="Genomic_DNA"/>
</dbReference>
<dbReference type="AlphaFoldDB" id="A0A6N7Z596"/>
<gene>
    <name evidence="1" type="ORF">GKO32_17280</name>
</gene>
<reference evidence="1 2" key="1">
    <citation type="submission" date="2019-11" db="EMBL/GenBank/DDBJ databases">
        <title>Draft genome of Amycolatopsis RM579.</title>
        <authorList>
            <person name="Duangmal K."/>
            <person name="Mingma R."/>
        </authorList>
    </citation>
    <scope>NUCLEOTIDE SEQUENCE [LARGE SCALE GENOMIC DNA]</scope>
    <source>
        <strain evidence="1 2">RM579</strain>
    </source>
</reference>
<dbReference type="OrthoDB" id="5328543at2"/>
<dbReference type="Proteomes" id="UP000440096">
    <property type="component" value="Unassembled WGS sequence"/>
</dbReference>
<evidence type="ECO:0000313" key="1">
    <source>
        <dbReference type="EMBL" id="MTD55714.1"/>
    </source>
</evidence>
<dbReference type="RefSeq" id="WP_154757915.1">
    <property type="nucleotide sequence ID" value="NZ_WMBA01000025.1"/>
</dbReference>
<comment type="caution">
    <text evidence="1">The sequence shown here is derived from an EMBL/GenBank/DDBJ whole genome shotgun (WGS) entry which is preliminary data.</text>
</comment>
<evidence type="ECO:0000313" key="2">
    <source>
        <dbReference type="Proteomes" id="UP000440096"/>
    </source>
</evidence>
<keyword evidence="2" id="KW-1185">Reference proteome</keyword>
<accession>A0A6N7Z596</accession>
<sequence length="155" mass="17322">MPTAINQARPSHSLINAELFDRLVDRIVRDEDMTRPLATRVMDQALAFLAACARDHGEPLAPSPLVDIGWHTFLLHTRAYALFCQDVAGRFLHHEPTEPATLDRGEISETRRRTLAAIEAAGYSVDLDLWPGVHAECKQDCHQCHQGCSDSPKKK</sequence>
<name>A0A6N7Z596_9PSEU</name>
<organism evidence="1 2">
    <name type="scientific">Amycolatopsis pithecellobii</name>
    <dbReference type="NCBI Taxonomy" id="664692"/>
    <lineage>
        <taxon>Bacteria</taxon>
        <taxon>Bacillati</taxon>
        <taxon>Actinomycetota</taxon>
        <taxon>Actinomycetes</taxon>
        <taxon>Pseudonocardiales</taxon>
        <taxon>Pseudonocardiaceae</taxon>
        <taxon>Amycolatopsis</taxon>
    </lineage>
</organism>
<proteinExistence type="predicted"/>